<feature type="region of interest" description="Disordered" evidence="1">
    <location>
        <begin position="23"/>
        <end position="42"/>
    </location>
</feature>
<organism evidence="2">
    <name type="scientific">Nothobranchius kadleci</name>
    <name type="common">African annual killifish</name>
    <dbReference type="NCBI Taxonomy" id="1051664"/>
    <lineage>
        <taxon>Eukaryota</taxon>
        <taxon>Metazoa</taxon>
        <taxon>Chordata</taxon>
        <taxon>Craniata</taxon>
        <taxon>Vertebrata</taxon>
        <taxon>Euteleostomi</taxon>
        <taxon>Actinopterygii</taxon>
        <taxon>Neopterygii</taxon>
        <taxon>Teleostei</taxon>
        <taxon>Neoteleostei</taxon>
        <taxon>Acanthomorphata</taxon>
        <taxon>Ovalentaria</taxon>
        <taxon>Atherinomorphae</taxon>
        <taxon>Cyprinodontiformes</taxon>
        <taxon>Nothobranchiidae</taxon>
        <taxon>Nothobranchius</taxon>
    </lineage>
</organism>
<gene>
    <name evidence="2" type="primary">Nfu_g_1_004755</name>
</gene>
<protein>
    <submittedName>
        <fullName evidence="2">Uncharacterized protein</fullName>
    </submittedName>
</protein>
<sequence>MITLSWVSLSHSTTSITSLDSCTPDHAVSSPGRPLSAAHQPTSIPAPPPLDNLYLTCGSHQLTRTRQAFPCHYYYRVTRLSWIPAASPASRRFPSLTFSLFSNKDLYLHFLLSVFGFSMSWVKKLPPRRDSVSSQQPSPLLCILMMQTEKTFVLWLCTAVTVN</sequence>
<dbReference type="AlphaFoldDB" id="A0A1A8CKY5"/>
<reference evidence="2" key="2">
    <citation type="submission" date="2016-06" db="EMBL/GenBank/DDBJ databases">
        <title>The genome of a short-lived fish provides insights into sex chromosome evolution and the genetic control of aging.</title>
        <authorList>
            <person name="Reichwald K."/>
            <person name="Felder M."/>
            <person name="Petzold A."/>
            <person name="Koch P."/>
            <person name="Groth M."/>
            <person name="Platzer M."/>
        </authorList>
    </citation>
    <scope>NUCLEOTIDE SEQUENCE</scope>
    <source>
        <tissue evidence="2">Brain</tissue>
    </source>
</reference>
<reference evidence="2" key="1">
    <citation type="submission" date="2016-05" db="EMBL/GenBank/DDBJ databases">
        <authorList>
            <person name="Lavstsen T."/>
            <person name="Jespersen J.S."/>
        </authorList>
    </citation>
    <scope>NUCLEOTIDE SEQUENCE</scope>
    <source>
        <tissue evidence="2">Brain</tissue>
    </source>
</reference>
<dbReference type="EMBL" id="HADZ01016453">
    <property type="protein sequence ID" value="SBP80394.1"/>
    <property type="molecule type" value="Transcribed_RNA"/>
</dbReference>
<accession>A0A1A8CKY5</accession>
<evidence type="ECO:0000256" key="1">
    <source>
        <dbReference type="SAM" id="MobiDB-lite"/>
    </source>
</evidence>
<evidence type="ECO:0000313" key="2">
    <source>
        <dbReference type="EMBL" id="SBP80394.1"/>
    </source>
</evidence>
<proteinExistence type="predicted"/>
<name>A0A1A8CKY5_NOTKA</name>